<gene>
    <name evidence="3" type="ORF">FN960_06565</name>
</gene>
<dbReference type="EMBL" id="VLXZ01000003">
    <property type="protein sequence ID" value="TSB47395.1"/>
    <property type="molecule type" value="Genomic_DNA"/>
</dbReference>
<protein>
    <submittedName>
        <fullName evidence="3">PQQ-like beta-propeller repeat protein</fullName>
    </submittedName>
</protein>
<feature type="compositionally biased region" description="Acidic residues" evidence="1">
    <location>
        <begin position="45"/>
        <end position="64"/>
    </location>
</feature>
<dbReference type="Pfam" id="PF13360">
    <property type="entry name" value="PQQ_2"/>
    <property type="match status" value="1"/>
</dbReference>
<evidence type="ECO:0000313" key="3">
    <source>
        <dbReference type="EMBL" id="TSB47395.1"/>
    </source>
</evidence>
<dbReference type="OrthoDB" id="9794322at2"/>
<dbReference type="InterPro" id="IPR002372">
    <property type="entry name" value="PQQ_rpt_dom"/>
</dbReference>
<organism evidence="3 4">
    <name type="scientific">Alkalicoccobacillus porphyridii</name>
    <dbReference type="NCBI Taxonomy" id="2597270"/>
    <lineage>
        <taxon>Bacteria</taxon>
        <taxon>Bacillati</taxon>
        <taxon>Bacillota</taxon>
        <taxon>Bacilli</taxon>
        <taxon>Bacillales</taxon>
        <taxon>Bacillaceae</taxon>
        <taxon>Alkalicoccobacillus</taxon>
    </lineage>
</organism>
<dbReference type="SUPFAM" id="SSF50998">
    <property type="entry name" value="Quinoprotein alcohol dehydrogenase-like"/>
    <property type="match status" value="2"/>
</dbReference>
<sequence>MRTQRVYAMHVVSLIIITIVLVSCQPEDSTSLEVEDVPENTQPPEVDEEEAVSEEPFEEEEPEENSSQKAEVTDTVLDHDIKTLDDYDEDTFRTLKQDSMQPRLFLGNEEVIGVQQHLGLFKYNLTAEEEIWRNEGFIDGEHAQIVDELLYIYKSSQLVSIDIHSGEVHQTYPIEKQYDTKPYIFEDYIVWFDQNVMEAYDIESAELIWEHPFGRINSGLAESDDAFFYESDMSLYAIEKDTGDVIWEVERPNTVTESSSKTKYPYVHEGSVFVQSYNHPDDEVVLIEVDASTGETLNEASFENSYMWYRQPLMTDDGLMISTDVEGDGDIVYIDFSMEEKWRFDHAGWTLVDYLYDDGMFYIIASKSEPGEVTIGDYHLIVLDTETGEAKDVIEIGDGLMDDQLYTQNGKVYIMIQQGDIQTFIYDYQGDTNRPFE</sequence>
<dbReference type="PANTHER" id="PTHR34512">
    <property type="entry name" value="CELL SURFACE PROTEIN"/>
    <property type="match status" value="1"/>
</dbReference>
<feature type="domain" description="Pyrrolo-quinoline quinone repeat" evidence="2">
    <location>
        <begin position="128"/>
        <end position="304"/>
    </location>
</feature>
<proteinExistence type="predicted"/>
<accession>A0A554A142</accession>
<dbReference type="RefSeq" id="WP_143847894.1">
    <property type="nucleotide sequence ID" value="NZ_VLXZ01000003.1"/>
</dbReference>
<comment type="caution">
    <text evidence="3">The sequence shown here is derived from an EMBL/GenBank/DDBJ whole genome shotgun (WGS) entry which is preliminary data.</text>
</comment>
<feature type="region of interest" description="Disordered" evidence="1">
    <location>
        <begin position="29"/>
        <end position="72"/>
    </location>
</feature>
<dbReference type="PROSITE" id="PS51257">
    <property type="entry name" value="PROKAR_LIPOPROTEIN"/>
    <property type="match status" value="1"/>
</dbReference>
<dbReference type="AlphaFoldDB" id="A0A554A142"/>
<evidence type="ECO:0000259" key="2">
    <source>
        <dbReference type="Pfam" id="PF13360"/>
    </source>
</evidence>
<dbReference type="PANTHER" id="PTHR34512:SF30">
    <property type="entry name" value="OUTER MEMBRANE PROTEIN ASSEMBLY FACTOR BAMB"/>
    <property type="match status" value="1"/>
</dbReference>
<dbReference type="InterPro" id="IPR015943">
    <property type="entry name" value="WD40/YVTN_repeat-like_dom_sf"/>
</dbReference>
<name>A0A554A142_9BACI</name>
<dbReference type="Proteomes" id="UP000318521">
    <property type="component" value="Unassembled WGS sequence"/>
</dbReference>
<evidence type="ECO:0000313" key="4">
    <source>
        <dbReference type="Proteomes" id="UP000318521"/>
    </source>
</evidence>
<reference evidence="3 4" key="1">
    <citation type="submission" date="2019-07" db="EMBL/GenBank/DDBJ databases">
        <authorList>
            <person name="Park Y.J."/>
            <person name="Jeong S.E."/>
            <person name="Jung H.S."/>
        </authorList>
    </citation>
    <scope>NUCLEOTIDE SEQUENCE [LARGE SCALE GENOMIC DNA]</scope>
    <source>
        <strain evidence="4">P16(2019)</strain>
    </source>
</reference>
<evidence type="ECO:0000256" key="1">
    <source>
        <dbReference type="SAM" id="MobiDB-lite"/>
    </source>
</evidence>
<dbReference type="InterPro" id="IPR011047">
    <property type="entry name" value="Quinoprotein_ADH-like_sf"/>
</dbReference>
<keyword evidence="4" id="KW-1185">Reference proteome</keyword>
<dbReference type="Gene3D" id="2.130.10.10">
    <property type="entry name" value="YVTN repeat-like/Quinoprotein amine dehydrogenase"/>
    <property type="match status" value="1"/>
</dbReference>